<keyword evidence="3 6" id="KW-0812">Transmembrane</keyword>
<evidence type="ECO:0000256" key="4">
    <source>
        <dbReference type="ARBA" id="ARBA00022989"/>
    </source>
</evidence>
<keyword evidence="4 6" id="KW-1133">Transmembrane helix</keyword>
<dbReference type="PANTHER" id="PTHR11119">
    <property type="entry name" value="XANTHINE-URACIL / VITAMIN C PERMEASE FAMILY MEMBER"/>
    <property type="match status" value="1"/>
</dbReference>
<accession>A0ABQ9FP95</accession>
<evidence type="ECO:0000313" key="8">
    <source>
        <dbReference type="Proteomes" id="UP001217089"/>
    </source>
</evidence>
<keyword evidence="5 6" id="KW-0472">Membrane</keyword>
<evidence type="ECO:0000256" key="1">
    <source>
        <dbReference type="ARBA" id="ARBA00004141"/>
    </source>
</evidence>
<dbReference type="Pfam" id="PF00860">
    <property type="entry name" value="Xan_ur_permease"/>
    <property type="match status" value="1"/>
</dbReference>
<protein>
    <recommendedName>
        <fullName evidence="9">Solute carrier family 23 member 2</fullName>
    </recommendedName>
</protein>
<dbReference type="Proteomes" id="UP001217089">
    <property type="component" value="Unassembled WGS sequence"/>
</dbReference>
<evidence type="ECO:0000256" key="5">
    <source>
        <dbReference type="ARBA" id="ARBA00023136"/>
    </source>
</evidence>
<comment type="subcellular location">
    <subcellularLocation>
        <location evidence="1">Membrane</location>
        <topology evidence="1">Multi-pass membrane protein</topology>
    </subcellularLocation>
</comment>
<evidence type="ECO:0008006" key="9">
    <source>
        <dbReference type="Google" id="ProtNLM"/>
    </source>
</evidence>
<keyword evidence="8" id="KW-1185">Reference proteome</keyword>
<evidence type="ECO:0000256" key="3">
    <source>
        <dbReference type="ARBA" id="ARBA00022692"/>
    </source>
</evidence>
<proteinExistence type="inferred from homology"/>
<evidence type="ECO:0000256" key="2">
    <source>
        <dbReference type="ARBA" id="ARBA00008821"/>
    </source>
</evidence>
<feature type="transmembrane region" description="Helical" evidence="6">
    <location>
        <begin position="184"/>
        <end position="205"/>
    </location>
</feature>
<reference evidence="7 8" key="1">
    <citation type="submission" date="2022-12" db="EMBL/GenBank/DDBJ databases">
        <title>Chromosome-level genome of Tegillarca granosa.</title>
        <authorList>
            <person name="Kim J."/>
        </authorList>
    </citation>
    <scope>NUCLEOTIDE SEQUENCE [LARGE SCALE GENOMIC DNA]</scope>
    <source>
        <strain evidence="7">Teg-2019</strain>
        <tissue evidence="7">Adductor muscle</tissue>
    </source>
</reference>
<dbReference type="EMBL" id="JARBDR010000246">
    <property type="protein sequence ID" value="KAJ8317533.1"/>
    <property type="molecule type" value="Genomic_DNA"/>
</dbReference>
<organism evidence="7 8">
    <name type="scientific">Tegillarca granosa</name>
    <name type="common">Malaysian cockle</name>
    <name type="synonym">Anadara granosa</name>
    <dbReference type="NCBI Taxonomy" id="220873"/>
    <lineage>
        <taxon>Eukaryota</taxon>
        <taxon>Metazoa</taxon>
        <taxon>Spiralia</taxon>
        <taxon>Lophotrochozoa</taxon>
        <taxon>Mollusca</taxon>
        <taxon>Bivalvia</taxon>
        <taxon>Autobranchia</taxon>
        <taxon>Pteriomorphia</taxon>
        <taxon>Arcoida</taxon>
        <taxon>Arcoidea</taxon>
        <taxon>Arcidae</taxon>
        <taxon>Tegillarca</taxon>
    </lineage>
</organism>
<gene>
    <name evidence="7" type="ORF">KUTeg_005437</name>
</gene>
<feature type="transmembrane region" description="Helical" evidence="6">
    <location>
        <begin position="6"/>
        <end position="26"/>
    </location>
</feature>
<dbReference type="InterPro" id="IPR006043">
    <property type="entry name" value="NCS2"/>
</dbReference>
<comment type="caution">
    <text evidence="7">The sequence shown here is derived from an EMBL/GenBank/DDBJ whole genome shotgun (WGS) entry which is preliminary data.</text>
</comment>
<comment type="similarity">
    <text evidence="2">Belongs to the nucleobase:cation symporter-2 (NCS2) (TC 2.A.40) family.</text>
</comment>
<feature type="transmembrane region" description="Helical" evidence="6">
    <location>
        <begin position="212"/>
        <end position="230"/>
    </location>
</feature>
<evidence type="ECO:0000256" key="6">
    <source>
        <dbReference type="SAM" id="Phobius"/>
    </source>
</evidence>
<name>A0ABQ9FP95_TEGGR</name>
<sequence length="245" mass="25752">MTKYPLFQLLPVILSVCISWLVAHILTVSGNLPSNSTDPAYFVRTDSRLNAVSDAPWFNFPIPYNFGVPTVSAAGYVGMLAATLSSIIESIGDYYACASISKAKPPPTHAVNRGIAIEGFSSIIAGLVGSGNATTSYSGNIGAIGVTKVASRRVFQTAGLILVVCGIVGKFGAILTLIPEPIIGGTLTVVFGMVAAVGLSTLRYIDMSSTRNLTILAISIIFGLMIPEWLNKHPTAINTGKECLQ</sequence>
<evidence type="ECO:0000313" key="7">
    <source>
        <dbReference type="EMBL" id="KAJ8317533.1"/>
    </source>
</evidence>
<feature type="transmembrane region" description="Helical" evidence="6">
    <location>
        <begin position="158"/>
        <end position="178"/>
    </location>
</feature>